<dbReference type="InterPro" id="IPR029058">
    <property type="entry name" value="AB_hydrolase_fold"/>
</dbReference>
<dbReference type="AlphaFoldDB" id="A0A4U0TTL8"/>
<feature type="domain" description="AB hydrolase-1" evidence="3">
    <location>
        <begin position="99"/>
        <end position="357"/>
    </location>
</feature>
<sequence length="489" mass="50939">MPSTMKYTAAAIATFAGLASARQCQNLTVPVELSARNGKFNQPVTTTDIEVTNFILNLSQQGHNYSMEILDGYQTISGSYDIAATYCEPDSGAANVLQVLTHGIGFDRSYWDVPFNYPNYSYVAEAVDQQGYSTFSWDRLGIGMSSHGDPVQEIQAYLEVDALRALTEQLRNGDISSISKKFDTVVHIGHSFGSEHSYLLTAMYPELSDGIALTGFSHNGSFLPFFELGGNFVDAPNLGLDSYVHGYLAPATESGVQTNFFSPGSFPPELLTFATNNGQPVTQGELLTIGGEIGVPNTFCGPVLVITGERDVPYCGGDCLSPPTGYDSIPAAAQEFFPNTVIEVDIVPGAGHGLNIEYSHPYTYSHIFSFFEANGLSASATNATKTCQPGSAGSASPAAPSASGSAGSGNGTAPASASSGVASASGAAGSASASAAASSAAPAASSAAPGQQYGQEYGHGYGWGHKGGPKGGWKNWEPKHPHGPPAAWN</sequence>
<dbReference type="Proteomes" id="UP000308549">
    <property type="component" value="Unassembled WGS sequence"/>
</dbReference>
<reference evidence="4 5" key="1">
    <citation type="submission" date="2017-03" db="EMBL/GenBank/DDBJ databases">
        <title>Genomes of endolithic fungi from Antarctica.</title>
        <authorList>
            <person name="Coleine C."/>
            <person name="Masonjones S."/>
            <person name="Stajich J.E."/>
        </authorList>
    </citation>
    <scope>NUCLEOTIDE SEQUENCE [LARGE SCALE GENOMIC DNA]</scope>
    <source>
        <strain evidence="4 5">CCFEE 6315</strain>
    </source>
</reference>
<comment type="caution">
    <text evidence="4">The sequence shown here is derived from an EMBL/GenBank/DDBJ whole genome shotgun (WGS) entry which is preliminary data.</text>
</comment>
<gene>
    <name evidence="4" type="ORF">B0A50_05409</name>
</gene>
<proteinExistence type="predicted"/>
<dbReference type="Gene3D" id="3.40.50.1820">
    <property type="entry name" value="alpha/beta hydrolase"/>
    <property type="match status" value="1"/>
</dbReference>
<dbReference type="SUPFAM" id="SSF53474">
    <property type="entry name" value="alpha/beta-Hydrolases"/>
    <property type="match status" value="1"/>
</dbReference>
<dbReference type="InterPro" id="IPR000073">
    <property type="entry name" value="AB_hydrolase_1"/>
</dbReference>
<dbReference type="EMBL" id="NAJL01000034">
    <property type="protein sequence ID" value="TKA25548.1"/>
    <property type="molecule type" value="Genomic_DNA"/>
</dbReference>
<name>A0A4U0TTL8_9PEZI</name>
<dbReference type="Pfam" id="PF12697">
    <property type="entry name" value="Abhydrolase_6"/>
    <property type="match status" value="1"/>
</dbReference>
<keyword evidence="5" id="KW-1185">Reference proteome</keyword>
<accession>A0A4U0TTL8</accession>
<evidence type="ECO:0000313" key="5">
    <source>
        <dbReference type="Proteomes" id="UP000308549"/>
    </source>
</evidence>
<feature type="chain" id="PRO_5020379432" description="AB hydrolase-1 domain-containing protein" evidence="2">
    <location>
        <begin position="22"/>
        <end position="489"/>
    </location>
</feature>
<evidence type="ECO:0000256" key="2">
    <source>
        <dbReference type="SAM" id="SignalP"/>
    </source>
</evidence>
<organism evidence="4 5">
    <name type="scientific">Salinomyces thailandicus</name>
    <dbReference type="NCBI Taxonomy" id="706561"/>
    <lineage>
        <taxon>Eukaryota</taxon>
        <taxon>Fungi</taxon>
        <taxon>Dikarya</taxon>
        <taxon>Ascomycota</taxon>
        <taxon>Pezizomycotina</taxon>
        <taxon>Dothideomycetes</taxon>
        <taxon>Dothideomycetidae</taxon>
        <taxon>Mycosphaerellales</taxon>
        <taxon>Teratosphaeriaceae</taxon>
        <taxon>Salinomyces</taxon>
    </lineage>
</organism>
<dbReference type="OrthoDB" id="190201at2759"/>
<feature type="compositionally biased region" description="Low complexity" evidence="1">
    <location>
        <begin position="389"/>
        <end position="424"/>
    </location>
</feature>
<evidence type="ECO:0000256" key="1">
    <source>
        <dbReference type="SAM" id="MobiDB-lite"/>
    </source>
</evidence>
<feature type="region of interest" description="Disordered" evidence="1">
    <location>
        <begin position="385"/>
        <end position="424"/>
    </location>
</feature>
<evidence type="ECO:0000313" key="4">
    <source>
        <dbReference type="EMBL" id="TKA25548.1"/>
    </source>
</evidence>
<evidence type="ECO:0000259" key="3">
    <source>
        <dbReference type="Pfam" id="PF12697"/>
    </source>
</evidence>
<keyword evidence="2" id="KW-0732">Signal</keyword>
<feature type="signal peptide" evidence="2">
    <location>
        <begin position="1"/>
        <end position="21"/>
    </location>
</feature>
<protein>
    <recommendedName>
        <fullName evidence="3">AB hydrolase-1 domain-containing protein</fullName>
    </recommendedName>
</protein>